<dbReference type="Pfam" id="PF11393">
    <property type="entry name" value="T4BSS_DotI_IcmL"/>
    <property type="match status" value="1"/>
</dbReference>
<feature type="compositionally biased region" description="Polar residues" evidence="1">
    <location>
        <begin position="62"/>
        <end position="77"/>
    </location>
</feature>
<dbReference type="InterPro" id="IPR021055">
    <property type="entry name" value="T4BSS_IcmL/DotI"/>
</dbReference>
<organism evidence="3 4">
    <name type="scientific">Legionella brunensis</name>
    <dbReference type="NCBI Taxonomy" id="29422"/>
    <lineage>
        <taxon>Bacteria</taxon>
        <taxon>Pseudomonadati</taxon>
        <taxon>Pseudomonadota</taxon>
        <taxon>Gammaproteobacteria</taxon>
        <taxon>Legionellales</taxon>
        <taxon>Legionellaceae</taxon>
        <taxon>Legionella</taxon>
    </lineage>
</organism>
<dbReference type="STRING" id="29422.Lbru_0814"/>
<evidence type="ECO:0000313" key="4">
    <source>
        <dbReference type="Proteomes" id="UP000054742"/>
    </source>
</evidence>
<proteinExistence type="predicted"/>
<name>A0A0W0SSI8_9GAMM</name>
<feature type="compositionally biased region" description="Low complexity" evidence="1">
    <location>
        <begin position="139"/>
        <end position="160"/>
    </location>
</feature>
<reference evidence="3 4" key="1">
    <citation type="submission" date="2015-11" db="EMBL/GenBank/DDBJ databases">
        <title>Genomic analysis of 38 Legionella species identifies large and diverse effector repertoires.</title>
        <authorList>
            <person name="Burstein D."/>
            <person name="Amaro F."/>
            <person name="Zusman T."/>
            <person name="Lifshitz Z."/>
            <person name="Cohen O."/>
            <person name="Gilbert J.A."/>
            <person name="Pupko T."/>
            <person name="Shuman H.A."/>
            <person name="Segal G."/>
        </authorList>
    </citation>
    <scope>NUCLEOTIDE SEQUENCE [LARGE SCALE GENOMIC DNA]</scope>
    <source>
        <strain evidence="3 4">ATCC 43878</strain>
    </source>
</reference>
<dbReference type="RefSeq" id="WP_058440915.1">
    <property type="nucleotide sequence ID" value="NZ_CAAAHU010000010.1"/>
</dbReference>
<feature type="signal peptide" evidence="2">
    <location>
        <begin position="1"/>
        <end position="20"/>
    </location>
</feature>
<keyword evidence="4" id="KW-1185">Reference proteome</keyword>
<accession>A0A0W0SSI8</accession>
<dbReference type="AlphaFoldDB" id="A0A0W0SSI8"/>
<dbReference type="Proteomes" id="UP000054742">
    <property type="component" value="Unassembled WGS sequence"/>
</dbReference>
<feature type="compositionally biased region" description="Low complexity" evidence="1">
    <location>
        <begin position="309"/>
        <end position="326"/>
    </location>
</feature>
<feature type="compositionally biased region" description="Low complexity" evidence="1">
    <location>
        <begin position="78"/>
        <end position="124"/>
    </location>
</feature>
<comment type="caution">
    <text evidence="3">The sequence shown here is derived from an EMBL/GenBank/DDBJ whole genome shotgun (WGS) entry which is preliminary data.</text>
</comment>
<evidence type="ECO:0000313" key="3">
    <source>
        <dbReference type="EMBL" id="KTC86320.1"/>
    </source>
</evidence>
<sequence>MKKSMLCAGLMSVLCVPTYAENNDKTLDKVITAMQATSNSQLETTSKEVENIQHHQLLASASQTVTPKSNNVQLPASQGQQVPTPQGQQVPTPQDSGQTTTQTTTSQGVSTTTTQGASGQTSPGATVNPQPQPTVNQSTTPTATPQPTTPNTATTVVTQPVTPPKPIDCNYHIPASTTKIDQALVMKWAEKATAQSFDFDYTTMDTQLAALKACYTDLGWQGFTDALQKSGNLNAIKSQQLMVSSMINGAGQISEVKDNQWKISLPLQVVYQNNKEKLTQSLTINLVIGRKISGDLGIMQMIAIPRTNTTPASSTSSTSATPAQTQ</sequence>
<dbReference type="CDD" id="cd16385">
    <property type="entry name" value="IcmL"/>
    <property type="match status" value="1"/>
</dbReference>
<feature type="region of interest" description="Disordered" evidence="1">
    <location>
        <begin position="62"/>
        <end position="164"/>
    </location>
</feature>
<feature type="compositionally biased region" description="Polar residues" evidence="1">
    <location>
        <begin position="125"/>
        <end position="138"/>
    </location>
</feature>
<dbReference type="EMBL" id="LNXV01000005">
    <property type="protein sequence ID" value="KTC86320.1"/>
    <property type="molecule type" value="Genomic_DNA"/>
</dbReference>
<gene>
    <name evidence="3" type="ORF">Lbru_0814</name>
</gene>
<protein>
    <submittedName>
        <fullName evidence="3">IcmL-like protein</fullName>
    </submittedName>
</protein>
<dbReference type="PATRIC" id="fig|29422.6.peg.850"/>
<keyword evidence="2" id="KW-0732">Signal</keyword>
<evidence type="ECO:0000256" key="2">
    <source>
        <dbReference type="SAM" id="SignalP"/>
    </source>
</evidence>
<feature type="chain" id="PRO_5006912302" evidence="2">
    <location>
        <begin position="21"/>
        <end position="326"/>
    </location>
</feature>
<evidence type="ECO:0000256" key="1">
    <source>
        <dbReference type="SAM" id="MobiDB-lite"/>
    </source>
</evidence>
<feature type="region of interest" description="Disordered" evidence="1">
    <location>
        <begin position="307"/>
        <end position="326"/>
    </location>
</feature>